<dbReference type="InterPro" id="IPR001869">
    <property type="entry name" value="Thiol_cytolysin"/>
</dbReference>
<dbReference type="RefSeq" id="WP_105724481.1">
    <property type="nucleotide sequence ID" value="NZ_PVBS01000001.1"/>
</dbReference>
<dbReference type="Proteomes" id="UP000238642">
    <property type="component" value="Unassembled WGS sequence"/>
</dbReference>
<dbReference type="OrthoDB" id="713480at2"/>
<proteinExistence type="predicted"/>
<protein>
    <submittedName>
        <fullName evidence="2">Uncharacterized protein</fullName>
    </submittedName>
</protein>
<reference evidence="2 3" key="1">
    <citation type="submission" date="2018-02" db="EMBL/GenBank/DDBJ databases">
        <title>The draft genome of Sphingobacterium gobiense H7.</title>
        <authorList>
            <person name="Li L."/>
            <person name="Liu L."/>
            <person name="Zhang X."/>
            <person name="Wang T."/>
            <person name="Liang L."/>
        </authorList>
    </citation>
    <scope>NUCLEOTIDE SEQUENCE [LARGE SCALE GENOMIC DNA]</scope>
    <source>
        <strain evidence="2 3">ACCC 05757</strain>
    </source>
</reference>
<evidence type="ECO:0000256" key="1">
    <source>
        <dbReference type="SAM" id="SignalP"/>
    </source>
</evidence>
<dbReference type="EMBL" id="PVBS01000001">
    <property type="protein sequence ID" value="PRD57057.1"/>
    <property type="molecule type" value="Genomic_DNA"/>
</dbReference>
<feature type="chain" id="PRO_5015618587" evidence="1">
    <location>
        <begin position="21"/>
        <end position="285"/>
    </location>
</feature>
<evidence type="ECO:0000313" key="2">
    <source>
        <dbReference type="EMBL" id="PRD57057.1"/>
    </source>
</evidence>
<dbReference type="Pfam" id="PF01289">
    <property type="entry name" value="Thiol_cytolysin"/>
    <property type="match status" value="1"/>
</dbReference>
<accession>A0A2S9JUU6</accession>
<dbReference type="InterPro" id="IPR036359">
    <property type="entry name" value="Thiol_cytolysin_sf"/>
</dbReference>
<sequence length="285" mass="31881">MKHLLFLSIFTLLFSGLTVAQERSSVFASKNPSMLYLGGVLKKNSLNQDEHNVLNLIDDDITMSFDGASVRSVTLKAGKDNMYRSLEEAFSKASSPVFQNNTSFSYNLQEIKQYSAVENDLGQTLNLREWFGISPEAKTPKTLLAVDIKRTAFTAYLDLPPEGSFATDPEEIAKYDPEDLIYVNSLSFGRRILMLVESNLDKNTVNTTLKNVLEGEQLSDHDKAVLANCTFRTVVFGNEEIPISPAPFEQILDYIDEELTKDNYGMPISFSAACLTDNSVFENTY</sequence>
<dbReference type="SUPFAM" id="SSF56978">
    <property type="entry name" value="Perfringolysin"/>
    <property type="match status" value="1"/>
</dbReference>
<organism evidence="2 3">
    <name type="scientific">Sphingobacterium gobiense</name>
    <dbReference type="NCBI Taxonomy" id="1382456"/>
    <lineage>
        <taxon>Bacteria</taxon>
        <taxon>Pseudomonadati</taxon>
        <taxon>Bacteroidota</taxon>
        <taxon>Sphingobacteriia</taxon>
        <taxon>Sphingobacteriales</taxon>
        <taxon>Sphingobacteriaceae</taxon>
        <taxon>Sphingobacterium</taxon>
    </lineage>
</organism>
<name>A0A2S9JUU6_9SPHI</name>
<dbReference type="Gene3D" id="3.40.30.40">
    <property type="entry name" value="Perfringolysin"/>
    <property type="match status" value="1"/>
</dbReference>
<keyword evidence="1" id="KW-0732">Signal</keyword>
<dbReference type="GO" id="GO:0015485">
    <property type="term" value="F:cholesterol binding"/>
    <property type="evidence" value="ECO:0007669"/>
    <property type="project" value="InterPro"/>
</dbReference>
<feature type="signal peptide" evidence="1">
    <location>
        <begin position="1"/>
        <end position="20"/>
    </location>
</feature>
<evidence type="ECO:0000313" key="3">
    <source>
        <dbReference type="Proteomes" id="UP000238642"/>
    </source>
</evidence>
<keyword evidence="3" id="KW-1185">Reference proteome</keyword>
<comment type="caution">
    <text evidence="2">The sequence shown here is derived from an EMBL/GenBank/DDBJ whole genome shotgun (WGS) entry which is preliminary data.</text>
</comment>
<gene>
    <name evidence="2" type="ORF">C5749_07580</name>
</gene>
<dbReference type="AlphaFoldDB" id="A0A2S9JUU6"/>